<keyword evidence="2" id="KW-1185">Reference proteome</keyword>
<accession>A0ACD0P0I0</accession>
<name>A0ACD0P0I0_9BASI</name>
<organism evidence="1 2">
    <name type="scientific">Violaceomyces palustris</name>
    <dbReference type="NCBI Taxonomy" id="1673888"/>
    <lineage>
        <taxon>Eukaryota</taxon>
        <taxon>Fungi</taxon>
        <taxon>Dikarya</taxon>
        <taxon>Basidiomycota</taxon>
        <taxon>Ustilaginomycotina</taxon>
        <taxon>Ustilaginomycetes</taxon>
        <taxon>Violaceomycetales</taxon>
        <taxon>Violaceomycetaceae</taxon>
        <taxon>Violaceomyces</taxon>
    </lineage>
</organism>
<sequence>MAEISVERPHQPNLKDGTNNGGSINPGSLHNNTGSPTPSSSQHPSSGDRRPNGGVPSLHASDRAQPSAKGRGRTGGMARSRNPSPRPDLVNAESSSSPSLPASQRNETNPQPDPDSNRARARPRRGRGGAGSNKGALAENRGQERGSEVESSKPAASSSNRRNRFGGKLTSAPDTSRPPSDAETSNPATTSSGTKNNGEAGRRQAKPTRRKKATAIPTPTALLGELASGQYDCVVCYNTCHTVLHLGCVKKWAESSVKKVEEQNAMQEDPEIRNRKGTWRCPGCQYAREDIPRSYWCWCGRTMDPQGGRGANPHGCGRKCSKGKCSHGCSDQCHPGPCPPCSVTISQKCFCGSETIPMRCSQSSAKAAIASAKGTSCGSTCSKLLNCGIHRCQDTCHAGPCQPCQVRIQAKCYCGRHAKDMGCGEGERKTSFSIAGQEWEGFWTCKDPCERPFNCGIHLCKRSCHPLDAQDAQCPSLPELIKTCPCGARAITAEERTSCEDPIPTCSSVCSKPFACGHSCPQRCHLGPCPPCFVPVSTPCRCGESKETRPCHERQREESEGKQEVLCNTTCKALRHCGKHQCGRQCCPLYFQAKSKAKKRPTQAELQTMDPGGFHECSVPCSKPLACGRHQCPLTCHRGACPPCLQASFEELECNCGRTIMEPPVPCGATVVCNFPCIRPPPPCGHPKVPHNCHESEDCPPCVFLTDRLCTCQRNVVKNVPCSRSNVSCGQQCGALLNCGFHRCAGTCHRSPAECSACTQMCGKPRKLCLHPCQEKCHAPASCPETEPCQAVITLQCSCGNLQSRAKCGVSIHNPTKEKSLKCNDSCLIAQRNAKLAEALGLNPTEKAAPTAYEADTLLFYSNPANRKFCDELETTLNEFIRSPRAGMILPPGNRNQRKFTHELAAAYRLMTESVDLEPRRSVSVRRKQDSRIPSPLISEAFAAAKASLSANAKPAGLAQLKRPGSEPPRPFNALFLPGVFGHDADSLKALIQPVLKGITFNVLWKGDEDVLVTSETPTRLIMNKNDLKALNRRERLAKDVLLCTADPLGNIVRKEDEPTAAVVASSVPLSRVGSAPGKNSSSTTNANRGWAAIATSQPPQNKGSTATKASSLSSSTATTTSSFSPSMFGWSGQGSSGSRSAGSTTPRSGFNPLAPTFLAAPPHGASGGKASRGGSTRSEQEYSMTAAGVVQQDDEPVPEDWDESMD</sequence>
<evidence type="ECO:0000313" key="1">
    <source>
        <dbReference type="EMBL" id="PWN51537.1"/>
    </source>
</evidence>
<reference evidence="1 2" key="1">
    <citation type="journal article" date="2018" name="Mol. Biol. Evol.">
        <title>Broad Genomic Sampling Reveals a Smut Pathogenic Ancestry of the Fungal Clade Ustilaginomycotina.</title>
        <authorList>
            <person name="Kijpornyongpan T."/>
            <person name="Mondo S.J."/>
            <person name="Barry K."/>
            <person name="Sandor L."/>
            <person name="Lee J."/>
            <person name="Lipzen A."/>
            <person name="Pangilinan J."/>
            <person name="LaButti K."/>
            <person name="Hainaut M."/>
            <person name="Henrissat B."/>
            <person name="Grigoriev I.V."/>
            <person name="Spatafora J.W."/>
            <person name="Aime M.C."/>
        </authorList>
    </citation>
    <scope>NUCLEOTIDE SEQUENCE [LARGE SCALE GENOMIC DNA]</scope>
    <source>
        <strain evidence="1 2">SA 807</strain>
    </source>
</reference>
<dbReference type="EMBL" id="KZ819836">
    <property type="protein sequence ID" value="PWN51537.1"/>
    <property type="molecule type" value="Genomic_DNA"/>
</dbReference>
<evidence type="ECO:0000313" key="2">
    <source>
        <dbReference type="Proteomes" id="UP000245626"/>
    </source>
</evidence>
<gene>
    <name evidence="1" type="ORF">IE53DRAFT_405620</name>
</gene>
<protein>
    <submittedName>
        <fullName evidence="1">Uncharacterized protein</fullName>
    </submittedName>
</protein>
<proteinExistence type="predicted"/>
<dbReference type="Proteomes" id="UP000245626">
    <property type="component" value="Unassembled WGS sequence"/>
</dbReference>